<dbReference type="InterPro" id="IPR020622">
    <property type="entry name" value="Ala_racemase_pyridoxalP-BS"/>
</dbReference>
<dbReference type="PANTHER" id="PTHR30511">
    <property type="entry name" value="ALANINE RACEMASE"/>
    <property type="match status" value="1"/>
</dbReference>
<dbReference type="GO" id="GO:0008784">
    <property type="term" value="F:alanine racemase activity"/>
    <property type="evidence" value="ECO:0007669"/>
    <property type="project" value="UniProtKB-EC"/>
</dbReference>
<dbReference type="SMART" id="SM01005">
    <property type="entry name" value="Ala_racemase_C"/>
    <property type="match status" value="1"/>
</dbReference>
<dbReference type="PRINTS" id="PR00992">
    <property type="entry name" value="ALARACEMASE"/>
</dbReference>
<feature type="domain" description="Alanine racemase C-terminal" evidence="4">
    <location>
        <begin position="252"/>
        <end position="387"/>
    </location>
</feature>
<evidence type="ECO:0000313" key="6">
    <source>
        <dbReference type="Proteomes" id="UP001620520"/>
    </source>
</evidence>
<dbReference type="Gene3D" id="3.20.20.10">
    <property type="entry name" value="Alanine racemase"/>
    <property type="match status" value="1"/>
</dbReference>
<comment type="cofactor">
    <cofactor evidence="1">
        <name>pyridoxal 5'-phosphate</name>
        <dbReference type="ChEBI" id="CHEBI:597326"/>
    </cofactor>
</comment>
<dbReference type="Pfam" id="PF00842">
    <property type="entry name" value="Ala_racemase_C"/>
    <property type="match status" value="1"/>
</dbReference>
<comment type="caution">
    <text evidence="5">The sequence shown here is derived from an EMBL/GenBank/DDBJ whole genome shotgun (WGS) entry which is preliminary data.</text>
</comment>
<dbReference type="InterPro" id="IPR001608">
    <property type="entry name" value="Ala_racemase_N"/>
</dbReference>
<gene>
    <name evidence="5" type="ORF">ABIA52_004117</name>
</gene>
<protein>
    <submittedName>
        <fullName evidence="5">Alanine racemase</fullName>
        <ecNumber evidence="5">5.1.1.1</ecNumber>
    </submittedName>
</protein>
<evidence type="ECO:0000256" key="1">
    <source>
        <dbReference type="ARBA" id="ARBA00001933"/>
    </source>
</evidence>
<sequence length="393" mass="42734">MAQTTQSMEPAGKFSSWLEVDGDAFDGNVRSMMQLLEGRALLCAVIKSDAYGHGADILLPFLVRQNVPYIGVGSNNEAELARSHGFDGKLLRVRAAAPQEVRAGMGFFIEELVSDPQSAFAMSRIAEETGRKLRVHLDINSSGISRHSLDVSSSRGKACAVGILSQPWLEPAGIMTHFPCDDVNNIDKGLRRFRAESQAILQAAEVPRSAVLLHAANSFSTLNVRASWLDMVRTGAVLYGDTEPGQPGFSRCLTFKARIGSVNIYPAGSKVGYGLTHTLATESRLATVTVGYGDGYRRALGRRSADHRCDVLLRGQRVPIVDVISMNSMVVDVTSLPEVLPGDEVVLFGRQDRSEITPEELEAANAGILADLYTVWAKDARILRESCQRVRMA</sequence>
<dbReference type="EMBL" id="JBIYEW010000003">
    <property type="protein sequence ID" value="MFK4641228.1"/>
    <property type="molecule type" value="Genomic_DNA"/>
</dbReference>
<dbReference type="InterPro" id="IPR000821">
    <property type="entry name" value="Ala_racemase"/>
</dbReference>
<dbReference type="RefSeq" id="WP_404595571.1">
    <property type="nucleotide sequence ID" value="NZ_JBIYEW010000003.1"/>
</dbReference>
<dbReference type="InterPro" id="IPR009006">
    <property type="entry name" value="Ala_racemase/Decarboxylase_C"/>
</dbReference>
<dbReference type="InterPro" id="IPR029066">
    <property type="entry name" value="PLP-binding_barrel"/>
</dbReference>
<dbReference type="EC" id="5.1.1.1" evidence="5"/>
<keyword evidence="6" id="KW-1185">Reference proteome</keyword>
<dbReference type="InterPro" id="IPR011079">
    <property type="entry name" value="Ala_racemase_C"/>
</dbReference>
<name>A0ABW8NCL9_9MICC</name>
<keyword evidence="3 5" id="KW-0413">Isomerase</keyword>
<accession>A0ABW8NCL9</accession>
<evidence type="ECO:0000256" key="2">
    <source>
        <dbReference type="ARBA" id="ARBA00022898"/>
    </source>
</evidence>
<proteinExistence type="predicted"/>
<dbReference type="SUPFAM" id="SSF50621">
    <property type="entry name" value="Alanine racemase C-terminal domain-like"/>
    <property type="match status" value="1"/>
</dbReference>
<dbReference type="SUPFAM" id="SSF51419">
    <property type="entry name" value="PLP-binding barrel"/>
    <property type="match status" value="1"/>
</dbReference>
<dbReference type="NCBIfam" id="TIGR00492">
    <property type="entry name" value="alr"/>
    <property type="match status" value="1"/>
</dbReference>
<keyword evidence="2" id="KW-0663">Pyridoxal phosphate</keyword>
<dbReference type="Proteomes" id="UP001620520">
    <property type="component" value="Unassembled WGS sequence"/>
</dbReference>
<evidence type="ECO:0000313" key="5">
    <source>
        <dbReference type="EMBL" id="MFK4641228.1"/>
    </source>
</evidence>
<dbReference type="Pfam" id="PF01168">
    <property type="entry name" value="Ala_racemase_N"/>
    <property type="match status" value="1"/>
</dbReference>
<dbReference type="Gene3D" id="2.40.37.10">
    <property type="entry name" value="Lyase, Ornithine Decarboxylase, Chain A, domain 1"/>
    <property type="match status" value="1"/>
</dbReference>
<evidence type="ECO:0000259" key="4">
    <source>
        <dbReference type="SMART" id="SM01005"/>
    </source>
</evidence>
<evidence type="ECO:0000256" key="3">
    <source>
        <dbReference type="ARBA" id="ARBA00023235"/>
    </source>
</evidence>
<dbReference type="PANTHER" id="PTHR30511:SF0">
    <property type="entry name" value="ALANINE RACEMASE, CATABOLIC-RELATED"/>
    <property type="match status" value="1"/>
</dbReference>
<organism evidence="5 6">
    <name type="scientific">Paenarthrobacter histidinolovorans</name>
    <dbReference type="NCBI Taxonomy" id="43664"/>
    <lineage>
        <taxon>Bacteria</taxon>
        <taxon>Bacillati</taxon>
        <taxon>Actinomycetota</taxon>
        <taxon>Actinomycetes</taxon>
        <taxon>Micrococcales</taxon>
        <taxon>Micrococcaceae</taxon>
        <taxon>Paenarthrobacter</taxon>
    </lineage>
</organism>
<dbReference type="PROSITE" id="PS00395">
    <property type="entry name" value="ALANINE_RACEMASE"/>
    <property type="match status" value="1"/>
</dbReference>
<reference evidence="5 6" key="1">
    <citation type="submission" date="2024-10" db="EMBL/GenBank/DDBJ databases">
        <title>Novel secondary metabolite-producing bacteria for plant disease control.</title>
        <authorList>
            <person name="Chevrette M."/>
        </authorList>
    </citation>
    <scope>NUCLEOTIDE SEQUENCE [LARGE SCALE GENOMIC DNA]</scope>
    <source>
        <strain evidence="5 6">J30 TE3557</strain>
    </source>
</reference>